<keyword evidence="3" id="KW-1185">Reference proteome</keyword>
<feature type="region of interest" description="Disordered" evidence="1">
    <location>
        <begin position="329"/>
        <end position="371"/>
    </location>
</feature>
<proteinExistence type="predicted"/>
<dbReference type="EMBL" id="CAXAMN010025472">
    <property type="protein sequence ID" value="CAK9095332.1"/>
    <property type="molecule type" value="Genomic_DNA"/>
</dbReference>
<feature type="compositionally biased region" description="Low complexity" evidence="1">
    <location>
        <begin position="346"/>
        <end position="357"/>
    </location>
</feature>
<evidence type="ECO:0000313" key="3">
    <source>
        <dbReference type="Proteomes" id="UP001642484"/>
    </source>
</evidence>
<dbReference type="Proteomes" id="UP001642484">
    <property type="component" value="Unassembled WGS sequence"/>
</dbReference>
<feature type="region of interest" description="Disordered" evidence="1">
    <location>
        <begin position="31"/>
        <end position="51"/>
    </location>
</feature>
<reference evidence="2 3" key="1">
    <citation type="submission" date="2024-02" db="EMBL/GenBank/DDBJ databases">
        <authorList>
            <person name="Chen Y."/>
            <person name="Shah S."/>
            <person name="Dougan E. K."/>
            <person name="Thang M."/>
            <person name="Chan C."/>
        </authorList>
    </citation>
    <scope>NUCLEOTIDE SEQUENCE [LARGE SCALE GENOMIC DNA]</scope>
</reference>
<evidence type="ECO:0000313" key="2">
    <source>
        <dbReference type="EMBL" id="CAK9095332.1"/>
    </source>
</evidence>
<evidence type="ECO:0000256" key="1">
    <source>
        <dbReference type="SAM" id="MobiDB-lite"/>
    </source>
</evidence>
<protein>
    <submittedName>
        <fullName evidence="2">Uncharacterized protein</fullName>
    </submittedName>
</protein>
<sequence>MARAFEPSNKWVSRMDFYTARAPETVAKDSLRSLAKPHRRNPFRAGPASSDCRPQTYQTVVGGATNFITCRLNPTLDTLASIARQTAALSTLGNVPLLPATESATQLGDYVIQPFENSVTGAEEVDVQVDILSSNTVVTDKASESEGNGTRRLATTGSLADSLTAACYTVIQFQSKYIGQLVGDCVVFQPSSNLNNPVQVCLPVSSAIPVYPAFTTDCFVSSASNTYSVASVSVARSADGLSICASLSASGTYCPGRTLASVTPDTPSAPAGCSSVASISENVITEAAALKAAGPVSLPGLVKIGQSAADFAPKAVYISASGTEDKEDFAANAQQASTSGSGSGSGDSTTGGTESTSAITEPPGTGSSWAASQHHVSGMLAGGLLLALVN</sequence>
<comment type="caution">
    <text evidence="2">The sequence shown here is derived from an EMBL/GenBank/DDBJ whole genome shotgun (WGS) entry which is preliminary data.</text>
</comment>
<accession>A0ABP0R8A2</accession>
<organism evidence="2 3">
    <name type="scientific">Durusdinium trenchii</name>
    <dbReference type="NCBI Taxonomy" id="1381693"/>
    <lineage>
        <taxon>Eukaryota</taxon>
        <taxon>Sar</taxon>
        <taxon>Alveolata</taxon>
        <taxon>Dinophyceae</taxon>
        <taxon>Suessiales</taxon>
        <taxon>Symbiodiniaceae</taxon>
        <taxon>Durusdinium</taxon>
    </lineage>
</organism>
<gene>
    <name evidence="2" type="ORF">CCMP2556_LOCUS45408</name>
</gene>
<name>A0ABP0R8A2_9DINO</name>